<reference evidence="4 5" key="1">
    <citation type="journal article" date="2023" name="Int. J. Syst. Evol. Microbiol.">
        <title>Physiological and genomic analyses of cobalamin (vitamin B12)-auxotrophy of Lysobacter auxotrophicus sp. nov., a methionine-auxotrophic chitinolytic bacterium isolated from chitin-treated soil.</title>
        <authorList>
            <person name="Saito A."/>
            <person name="Dohra H."/>
            <person name="Hamada M."/>
            <person name="Moriuchi R."/>
            <person name="Kotsuchibashi Y."/>
            <person name="Mori K."/>
        </authorList>
    </citation>
    <scope>NUCLEOTIDE SEQUENCE [LARGE SCALE GENOMIC DNA]</scope>
    <source>
        <strain evidence="4 5">5-21a</strain>
    </source>
</reference>
<proteinExistence type="predicted"/>
<dbReference type="EMBL" id="AP027041">
    <property type="protein sequence ID" value="BDU15723.1"/>
    <property type="molecule type" value="Genomic_DNA"/>
</dbReference>
<organism evidence="4 5">
    <name type="scientific">Lysobacter auxotrophicus</name>
    <dbReference type="NCBI Taxonomy" id="2992573"/>
    <lineage>
        <taxon>Bacteria</taxon>
        <taxon>Pseudomonadati</taxon>
        <taxon>Pseudomonadota</taxon>
        <taxon>Gammaproteobacteria</taxon>
        <taxon>Lysobacterales</taxon>
        <taxon>Lysobacteraceae</taxon>
        <taxon>Lysobacter</taxon>
    </lineage>
</organism>
<keyword evidence="1" id="KW-0808">Transferase</keyword>
<keyword evidence="5" id="KW-1185">Reference proteome</keyword>
<dbReference type="SUPFAM" id="SSF55729">
    <property type="entry name" value="Acyl-CoA N-acyltransferases (Nat)"/>
    <property type="match status" value="1"/>
</dbReference>
<dbReference type="CDD" id="cd04301">
    <property type="entry name" value="NAT_SF"/>
    <property type="match status" value="1"/>
</dbReference>
<dbReference type="Pfam" id="PF00583">
    <property type="entry name" value="Acetyltransf_1"/>
    <property type="match status" value="1"/>
</dbReference>
<evidence type="ECO:0000256" key="2">
    <source>
        <dbReference type="ARBA" id="ARBA00023315"/>
    </source>
</evidence>
<dbReference type="InterPro" id="IPR050832">
    <property type="entry name" value="Bact_Acetyltransf"/>
</dbReference>
<name>A0ABM8DAX6_9GAMM</name>
<dbReference type="RefSeq" id="WP_281781190.1">
    <property type="nucleotide sequence ID" value="NZ_AP027041.1"/>
</dbReference>
<accession>A0ABM8DAX6</accession>
<sequence length="152" mass="16843">MPLAIARATLDDLDAVVPLFDAYRRFYDQPSDEARAREFLDARLRANESVILLATDGDRAIGFTQLYPMWSSVRTGRLWILNDLYVDADARRTGAGRALLDAAAGFARADGAVGIVLETSRDNATARALYRSAGWDEADTQWYSLSFPRAHA</sequence>
<dbReference type="PROSITE" id="PS51186">
    <property type="entry name" value="GNAT"/>
    <property type="match status" value="1"/>
</dbReference>
<gene>
    <name evidence="4" type="ORF">LA521A_09240</name>
</gene>
<keyword evidence="2" id="KW-0012">Acyltransferase</keyword>
<dbReference type="InterPro" id="IPR000182">
    <property type="entry name" value="GNAT_dom"/>
</dbReference>
<evidence type="ECO:0000259" key="3">
    <source>
        <dbReference type="PROSITE" id="PS51186"/>
    </source>
</evidence>
<evidence type="ECO:0000313" key="5">
    <source>
        <dbReference type="Proteomes" id="UP001317822"/>
    </source>
</evidence>
<evidence type="ECO:0000256" key="1">
    <source>
        <dbReference type="ARBA" id="ARBA00022679"/>
    </source>
</evidence>
<dbReference type="PANTHER" id="PTHR43877:SF2">
    <property type="entry name" value="AMINOALKYLPHOSPHONATE N-ACETYLTRANSFERASE-RELATED"/>
    <property type="match status" value="1"/>
</dbReference>
<dbReference type="PANTHER" id="PTHR43877">
    <property type="entry name" value="AMINOALKYLPHOSPHONATE N-ACETYLTRANSFERASE-RELATED-RELATED"/>
    <property type="match status" value="1"/>
</dbReference>
<feature type="domain" description="N-acetyltransferase" evidence="3">
    <location>
        <begin position="3"/>
        <end position="152"/>
    </location>
</feature>
<evidence type="ECO:0000313" key="4">
    <source>
        <dbReference type="EMBL" id="BDU15723.1"/>
    </source>
</evidence>
<dbReference type="Gene3D" id="3.40.630.30">
    <property type="match status" value="1"/>
</dbReference>
<dbReference type="Proteomes" id="UP001317822">
    <property type="component" value="Chromosome"/>
</dbReference>
<dbReference type="InterPro" id="IPR016181">
    <property type="entry name" value="Acyl_CoA_acyltransferase"/>
</dbReference>
<protein>
    <submittedName>
        <fullName evidence="4">GNAT family N-acetyltransferase</fullName>
    </submittedName>
</protein>